<dbReference type="EMBL" id="RAVZ01000359">
    <property type="protein sequence ID" value="RKG74734.1"/>
    <property type="molecule type" value="Genomic_DNA"/>
</dbReference>
<evidence type="ECO:0000313" key="2">
    <source>
        <dbReference type="Proteomes" id="UP000268094"/>
    </source>
</evidence>
<dbReference type="Proteomes" id="UP000268094">
    <property type="component" value="Unassembled WGS sequence"/>
</dbReference>
<dbReference type="AlphaFoldDB" id="A0A3A8I4P3"/>
<accession>A0A3A8I4P3</accession>
<name>A0A3A8I4P3_9BACT</name>
<sequence length="352" mass="37182">AGRVRAEDWDSLSDWGQVVRLLSLGSDASPVALWAGALDCYSLLSGHLVRRYSNRIHPDYHPAGAVLTGTLGPLYTEAFVSDVLGTRLMGAEVALDVQHVLSGQSAQPGRYTLSLSAVHEGARLGDTARLATLAHVDASAVVVVRRGRDSGFEAQVFAGWGGFPGAGGAWGAVAGLGADAVSPTLDLQARLEGRVQRGGFRQGYFGPDYELARFQVAGASGEALAEAVFPNGASAFGEVIVSWDAVHLGELLQRHLRLSLSAEAFTWGRVDADVRMAVQLFHRSVEVALRGMAVGLRQPGTRYLASGEARWRFLGGRVYALGQGGTLLTPTPEGTLRPGAFIAVGMGVDHVR</sequence>
<comment type="caution">
    <text evidence="1">The sequence shown here is derived from an EMBL/GenBank/DDBJ whole genome shotgun (WGS) entry which is preliminary data.</text>
</comment>
<dbReference type="RefSeq" id="WP_120544865.1">
    <property type="nucleotide sequence ID" value="NZ_RAVZ01000359.1"/>
</dbReference>
<keyword evidence="2" id="KW-1185">Reference proteome</keyword>
<evidence type="ECO:0000313" key="1">
    <source>
        <dbReference type="EMBL" id="RKG74734.1"/>
    </source>
</evidence>
<organism evidence="1 2">
    <name type="scientific">Corallococcus terminator</name>
    <dbReference type="NCBI Taxonomy" id="2316733"/>
    <lineage>
        <taxon>Bacteria</taxon>
        <taxon>Pseudomonadati</taxon>
        <taxon>Myxococcota</taxon>
        <taxon>Myxococcia</taxon>
        <taxon>Myxococcales</taxon>
        <taxon>Cystobacterineae</taxon>
        <taxon>Myxococcaceae</taxon>
        <taxon>Corallococcus</taxon>
    </lineage>
</organism>
<feature type="non-terminal residue" evidence="1">
    <location>
        <position position="1"/>
    </location>
</feature>
<protein>
    <recommendedName>
        <fullName evidence="3">Bacterial surface antigen (D15) domain-containing protein</fullName>
    </recommendedName>
</protein>
<evidence type="ECO:0008006" key="3">
    <source>
        <dbReference type="Google" id="ProtNLM"/>
    </source>
</evidence>
<proteinExistence type="predicted"/>
<dbReference type="OrthoDB" id="5495294at2"/>
<gene>
    <name evidence="1" type="ORF">D7V88_34545</name>
</gene>
<reference evidence="2" key="1">
    <citation type="submission" date="2018-09" db="EMBL/GenBank/DDBJ databases">
        <authorList>
            <person name="Livingstone P.G."/>
            <person name="Whitworth D.E."/>
        </authorList>
    </citation>
    <scope>NUCLEOTIDE SEQUENCE [LARGE SCALE GENOMIC DNA]</scope>
    <source>
        <strain evidence="2">CA054A</strain>
    </source>
</reference>